<dbReference type="PRINTS" id="PR00368">
    <property type="entry name" value="FADPNR"/>
</dbReference>
<dbReference type="InterPro" id="IPR017941">
    <property type="entry name" value="Rieske_2Fe-2S"/>
</dbReference>
<dbReference type="InterPro" id="IPR050446">
    <property type="entry name" value="FAD-oxidoreductase/Apoptosis"/>
</dbReference>
<evidence type="ECO:0000256" key="2">
    <source>
        <dbReference type="ARBA" id="ARBA00022630"/>
    </source>
</evidence>
<dbReference type="InterPro" id="IPR023753">
    <property type="entry name" value="FAD/NAD-binding_dom"/>
</dbReference>
<dbReference type="PANTHER" id="PTHR43557:SF2">
    <property type="entry name" value="RIESKE DOMAIN-CONTAINING PROTEIN-RELATED"/>
    <property type="match status" value="1"/>
</dbReference>
<dbReference type="AlphaFoldDB" id="A0A506UMW9"/>
<dbReference type="GO" id="GO:0051537">
    <property type="term" value="F:2 iron, 2 sulfur cluster binding"/>
    <property type="evidence" value="ECO:0007669"/>
    <property type="project" value="UniProtKB-KW"/>
</dbReference>
<evidence type="ECO:0000256" key="3">
    <source>
        <dbReference type="ARBA" id="ARBA00022714"/>
    </source>
</evidence>
<dbReference type="GO" id="GO:0016651">
    <property type="term" value="F:oxidoreductase activity, acting on NAD(P)H"/>
    <property type="evidence" value="ECO:0007669"/>
    <property type="project" value="TreeGrafter"/>
</dbReference>
<organism evidence="10 11">
    <name type="scientific">Oecophyllibacter saccharovorans</name>
    <dbReference type="NCBI Taxonomy" id="2558360"/>
    <lineage>
        <taxon>Bacteria</taxon>
        <taxon>Pseudomonadati</taxon>
        <taxon>Pseudomonadota</taxon>
        <taxon>Alphaproteobacteria</taxon>
        <taxon>Acetobacterales</taxon>
        <taxon>Acetobacteraceae</taxon>
        <taxon>Oecophyllibacter</taxon>
    </lineage>
</organism>
<name>A0A506UMW9_9PROT</name>
<reference evidence="10 11" key="1">
    <citation type="submission" date="2019-03" db="EMBL/GenBank/DDBJ databases">
        <title>The complete genome sequence of Neokomagataea sp. Jb2 NBRC113641.</title>
        <authorList>
            <person name="Chua K.-O."/>
            <person name="Chan K.-G."/>
            <person name="See-Too W.-S."/>
        </authorList>
    </citation>
    <scope>NUCLEOTIDE SEQUENCE [LARGE SCALE GENOMIC DNA]</scope>
    <source>
        <strain evidence="10 11">Jb2</strain>
    </source>
</reference>
<comment type="cofactor">
    <cofactor evidence="1">
        <name>FAD</name>
        <dbReference type="ChEBI" id="CHEBI:57692"/>
    </cofactor>
</comment>
<dbReference type="InterPro" id="IPR036922">
    <property type="entry name" value="Rieske_2Fe-2S_sf"/>
</dbReference>
<dbReference type="InterPro" id="IPR036188">
    <property type="entry name" value="FAD/NAD-bd_sf"/>
</dbReference>
<dbReference type="InterPro" id="IPR028202">
    <property type="entry name" value="Reductase_C"/>
</dbReference>
<dbReference type="GO" id="GO:0046872">
    <property type="term" value="F:metal ion binding"/>
    <property type="evidence" value="ECO:0007669"/>
    <property type="project" value="UniProtKB-KW"/>
</dbReference>
<evidence type="ECO:0000256" key="1">
    <source>
        <dbReference type="ARBA" id="ARBA00001974"/>
    </source>
</evidence>
<gene>
    <name evidence="10" type="ORF">E3202_08205</name>
</gene>
<evidence type="ECO:0000256" key="5">
    <source>
        <dbReference type="ARBA" id="ARBA00022827"/>
    </source>
</evidence>
<keyword evidence="6" id="KW-0560">Oxidoreductase</keyword>
<dbReference type="Pfam" id="PF00355">
    <property type="entry name" value="Rieske"/>
    <property type="match status" value="1"/>
</dbReference>
<proteinExistence type="predicted"/>
<dbReference type="SUPFAM" id="SSF55424">
    <property type="entry name" value="FAD/NAD-linked reductases, dimerisation (C-terminal) domain"/>
    <property type="match status" value="1"/>
</dbReference>
<keyword evidence="7" id="KW-0408">Iron</keyword>
<dbReference type="SUPFAM" id="SSF51905">
    <property type="entry name" value="FAD/NAD(P)-binding domain"/>
    <property type="match status" value="2"/>
</dbReference>
<dbReference type="PROSITE" id="PS51296">
    <property type="entry name" value="RIESKE"/>
    <property type="match status" value="1"/>
</dbReference>
<dbReference type="Pfam" id="PF07992">
    <property type="entry name" value="Pyr_redox_2"/>
    <property type="match status" value="1"/>
</dbReference>
<evidence type="ECO:0000313" key="10">
    <source>
        <dbReference type="EMBL" id="TPW34602.1"/>
    </source>
</evidence>
<feature type="domain" description="Rieske" evidence="9">
    <location>
        <begin position="11"/>
        <end position="111"/>
    </location>
</feature>
<dbReference type="SUPFAM" id="SSF50022">
    <property type="entry name" value="ISP domain"/>
    <property type="match status" value="1"/>
</dbReference>
<evidence type="ECO:0000256" key="7">
    <source>
        <dbReference type="ARBA" id="ARBA00023004"/>
    </source>
</evidence>
<dbReference type="InterPro" id="IPR016156">
    <property type="entry name" value="FAD/NAD-linked_Rdtase_dimer_sf"/>
</dbReference>
<dbReference type="Gene3D" id="3.50.50.60">
    <property type="entry name" value="FAD/NAD(P)-binding domain"/>
    <property type="match status" value="2"/>
</dbReference>
<keyword evidence="4" id="KW-0479">Metal-binding</keyword>
<dbReference type="PRINTS" id="PR00411">
    <property type="entry name" value="PNDRDTASEI"/>
</dbReference>
<dbReference type="EMBL" id="SORZ01000002">
    <property type="protein sequence ID" value="TPW34602.1"/>
    <property type="molecule type" value="Genomic_DNA"/>
</dbReference>
<evidence type="ECO:0000256" key="4">
    <source>
        <dbReference type="ARBA" id="ARBA00022723"/>
    </source>
</evidence>
<keyword evidence="8" id="KW-0411">Iron-sulfur</keyword>
<sequence length="541" mass="58574">MDPREAERSFHDVASLDELKEGEMKPVTVAGKSLVLIRHGGHVIALGGKCPHKGAPMEKGAACHSPDHGDVVVCPWHKAVFSQATGKVVEPVAFAPLPRYPAKVIEGRVLVRPTPEAVPEPERRGEGETVLIIGGGAAAASAVYTLREEGFAGPITMVGSEPELPYDRTTLSKTLLLGDPDRARAPLLLPQDYYDDRQVITRHARVTSFDPATHTAHLPGGDTLSADHVLLVPGGRPRMPSDIPGLELEGVLELYTQAQAQTIARVVTPEQAVVLIGGGLICLEVASALRQKGVGVTIITRQAVPMEAQFGREIGLRLLKLQEDNGVAFISDCAAKRVYADPARPGQAAGVELEDGMKLPCAHVLVAAGIIPNVDFVSGDLPRTPAGALIVDRNMRVHLPDALRERREREGRRGGIYAAGDASSLEEEGRFWQSGHWRPAEVEGRIAAQTMLKHPPRTVPVPWYWTQQFGKKIEYLGWGLKFDNVVVEGSLPNFDFMAYCQFEGRIVALISSGRDKAMSRAVVDFAGFVHEAGRELAHILF</sequence>
<accession>A0A506UMW9</accession>
<dbReference type="Gene3D" id="2.102.10.10">
    <property type="entry name" value="Rieske [2Fe-2S] iron-sulphur domain"/>
    <property type="match status" value="1"/>
</dbReference>
<dbReference type="PANTHER" id="PTHR43557">
    <property type="entry name" value="APOPTOSIS-INDUCING FACTOR 1"/>
    <property type="match status" value="1"/>
</dbReference>
<protein>
    <submittedName>
        <fullName evidence="10">Rubredoxin-NAD(+) reductase</fullName>
    </submittedName>
</protein>
<evidence type="ECO:0000259" key="9">
    <source>
        <dbReference type="PROSITE" id="PS51296"/>
    </source>
</evidence>
<comment type="caution">
    <text evidence="10">The sequence shown here is derived from an EMBL/GenBank/DDBJ whole genome shotgun (WGS) entry which is preliminary data.</text>
</comment>
<keyword evidence="11" id="KW-1185">Reference proteome</keyword>
<evidence type="ECO:0000256" key="8">
    <source>
        <dbReference type="ARBA" id="ARBA00023014"/>
    </source>
</evidence>
<evidence type="ECO:0000256" key="6">
    <source>
        <dbReference type="ARBA" id="ARBA00023002"/>
    </source>
</evidence>
<evidence type="ECO:0000313" key="11">
    <source>
        <dbReference type="Proteomes" id="UP000315037"/>
    </source>
</evidence>
<dbReference type="Gene3D" id="3.30.390.30">
    <property type="match status" value="1"/>
</dbReference>
<keyword evidence="3" id="KW-0001">2Fe-2S</keyword>
<dbReference type="GO" id="GO:0005737">
    <property type="term" value="C:cytoplasm"/>
    <property type="evidence" value="ECO:0007669"/>
    <property type="project" value="TreeGrafter"/>
</dbReference>
<keyword evidence="2" id="KW-0285">Flavoprotein</keyword>
<dbReference type="Proteomes" id="UP000315037">
    <property type="component" value="Unassembled WGS sequence"/>
</dbReference>
<keyword evidence="5" id="KW-0274">FAD</keyword>
<dbReference type="Pfam" id="PF14759">
    <property type="entry name" value="Reductase_C"/>
    <property type="match status" value="1"/>
</dbReference>